<dbReference type="Gene3D" id="3.40.430.10">
    <property type="entry name" value="Dihydrofolate Reductase, subunit A"/>
    <property type="match status" value="1"/>
</dbReference>
<name>A0A370IA39_9NOCA</name>
<evidence type="ECO:0000259" key="1">
    <source>
        <dbReference type="Pfam" id="PF01872"/>
    </source>
</evidence>
<dbReference type="GO" id="GO:0009231">
    <property type="term" value="P:riboflavin biosynthetic process"/>
    <property type="evidence" value="ECO:0007669"/>
    <property type="project" value="InterPro"/>
</dbReference>
<dbReference type="RefSeq" id="WP_068004995.1">
    <property type="nucleotide sequence ID" value="NZ_QQBC01000003.1"/>
</dbReference>
<dbReference type="InterPro" id="IPR002734">
    <property type="entry name" value="RibDG_C"/>
</dbReference>
<dbReference type="EMBL" id="QQBC01000003">
    <property type="protein sequence ID" value="RDI66991.1"/>
    <property type="molecule type" value="Genomic_DNA"/>
</dbReference>
<dbReference type="PANTHER" id="PTHR38011:SF11">
    <property type="entry name" value="2,5-DIAMINO-6-RIBOSYLAMINO-4(3H)-PYRIMIDINONE 5'-PHOSPHATE REDUCTASE"/>
    <property type="match status" value="1"/>
</dbReference>
<dbReference type="Pfam" id="PF01872">
    <property type="entry name" value="RibD_C"/>
    <property type="match status" value="1"/>
</dbReference>
<dbReference type="SUPFAM" id="SSF53597">
    <property type="entry name" value="Dihydrofolate reductase-like"/>
    <property type="match status" value="1"/>
</dbReference>
<protein>
    <submittedName>
        <fullName evidence="2">Dihydrofolate reductase</fullName>
    </submittedName>
</protein>
<evidence type="ECO:0000313" key="2">
    <source>
        <dbReference type="EMBL" id="RDI66991.1"/>
    </source>
</evidence>
<organism evidence="2 3">
    <name type="scientific">Nocardia pseudobrasiliensis</name>
    <dbReference type="NCBI Taxonomy" id="45979"/>
    <lineage>
        <taxon>Bacteria</taxon>
        <taxon>Bacillati</taxon>
        <taxon>Actinomycetota</taxon>
        <taxon>Actinomycetes</taxon>
        <taxon>Mycobacteriales</taxon>
        <taxon>Nocardiaceae</taxon>
        <taxon>Nocardia</taxon>
    </lineage>
</organism>
<keyword evidence="3" id="KW-1185">Reference proteome</keyword>
<feature type="domain" description="Bacterial bifunctional deaminase-reductase C-terminal" evidence="1">
    <location>
        <begin position="4"/>
        <end position="179"/>
    </location>
</feature>
<dbReference type="InterPro" id="IPR024072">
    <property type="entry name" value="DHFR-like_dom_sf"/>
</dbReference>
<sequence length="187" mass="20739">MLPVIYSMSVSLDGFIAGPDGDIGWGDPDAEQMRFHIEQTHQLAGYLCGRKLYQDMLVWEDAEQTMSDELDLEFARIWRPIPKVVFSRTLDSVVGNARLATEDIATEIALLRDQSGDGVVSIGGAELAAAAIAEDLIDEYRQFVNPIILGSGTPYFPPLPQPLGLKLVESQTLSSRVVYLRFRRARP</sequence>
<gene>
    <name evidence="2" type="ORF">DFR76_10362</name>
</gene>
<dbReference type="GO" id="GO:0008703">
    <property type="term" value="F:5-amino-6-(5-phosphoribosylamino)uracil reductase activity"/>
    <property type="evidence" value="ECO:0007669"/>
    <property type="project" value="InterPro"/>
</dbReference>
<dbReference type="PANTHER" id="PTHR38011">
    <property type="entry name" value="DIHYDROFOLATE REDUCTASE FAMILY PROTEIN (AFU_ORTHOLOGUE AFUA_8G06820)"/>
    <property type="match status" value="1"/>
</dbReference>
<comment type="caution">
    <text evidence="2">The sequence shown here is derived from an EMBL/GenBank/DDBJ whole genome shotgun (WGS) entry which is preliminary data.</text>
</comment>
<accession>A0A370IA39</accession>
<dbReference type="STRING" id="1210086.GCA_001613105_06047"/>
<reference evidence="2 3" key="1">
    <citation type="submission" date="2018-07" db="EMBL/GenBank/DDBJ databases">
        <title>Genomic Encyclopedia of Type Strains, Phase IV (KMG-IV): sequencing the most valuable type-strain genomes for metagenomic binning, comparative biology and taxonomic classification.</title>
        <authorList>
            <person name="Goeker M."/>
        </authorList>
    </citation>
    <scope>NUCLEOTIDE SEQUENCE [LARGE SCALE GENOMIC DNA]</scope>
    <source>
        <strain evidence="2 3">DSM 44290</strain>
    </source>
</reference>
<evidence type="ECO:0000313" key="3">
    <source>
        <dbReference type="Proteomes" id="UP000254869"/>
    </source>
</evidence>
<dbReference type="AlphaFoldDB" id="A0A370IA39"/>
<dbReference type="Proteomes" id="UP000254869">
    <property type="component" value="Unassembled WGS sequence"/>
</dbReference>
<proteinExistence type="predicted"/>
<dbReference type="InterPro" id="IPR050765">
    <property type="entry name" value="Riboflavin_Biosynth_HTPR"/>
</dbReference>